<dbReference type="PANTHER" id="PTHR10775:SF193">
    <property type="entry name" value="DUF4216 DOMAIN-CONTAINING PROTEIN"/>
    <property type="match status" value="1"/>
</dbReference>
<reference evidence="1" key="1">
    <citation type="submission" date="2025-08" db="UniProtKB">
        <authorList>
            <consortium name="RefSeq"/>
        </authorList>
    </citation>
    <scope>IDENTIFICATION</scope>
</reference>
<dbReference type="InterPro" id="IPR004242">
    <property type="entry name" value="Transposase_21"/>
</dbReference>
<dbReference type="RefSeq" id="XP_016459683.1">
    <property type="nucleotide sequence ID" value="XM_016604197.1"/>
</dbReference>
<dbReference type="PANTHER" id="PTHR10775">
    <property type="entry name" value="OS08G0208400 PROTEIN"/>
    <property type="match status" value="1"/>
</dbReference>
<accession>A0A1S3Z5K3</accession>
<proteinExistence type="predicted"/>
<protein>
    <submittedName>
        <fullName evidence="1">Uncharacterized protein</fullName>
    </submittedName>
</protein>
<sequence>MQRLIDELKLLWHEGVETYDISTKQNFKLQAALMWTINDFSAYGMFSGWSTAGKLACPTCMEDTKAFTLKHGGKSTWFDCHRRFLPRDHEFRRNTSAFMKNQTDYEEPLSASSLEKIWNRVRVLPKVTKSLMSNKIPGYGGIHNWTKESIFWELPY</sequence>
<dbReference type="Pfam" id="PF02992">
    <property type="entry name" value="Transposase_21"/>
    <property type="match status" value="1"/>
</dbReference>
<dbReference type="AlphaFoldDB" id="A0A1S3Z5K3"/>
<organism evidence="1">
    <name type="scientific">Nicotiana tabacum</name>
    <name type="common">Common tobacco</name>
    <dbReference type="NCBI Taxonomy" id="4097"/>
    <lineage>
        <taxon>Eukaryota</taxon>
        <taxon>Viridiplantae</taxon>
        <taxon>Streptophyta</taxon>
        <taxon>Embryophyta</taxon>
        <taxon>Tracheophyta</taxon>
        <taxon>Spermatophyta</taxon>
        <taxon>Magnoliopsida</taxon>
        <taxon>eudicotyledons</taxon>
        <taxon>Gunneridae</taxon>
        <taxon>Pentapetalae</taxon>
        <taxon>asterids</taxon>
        <taxon>lamiids</taxon>
        <taxon>Solanales</taxon>
        <taxon>Solanaceae</taxon>
        <taxon>Nicotianoideae</taxon>
        <taxon>Nicotianeae</taxon>
        <taxon>Nicotiana</taxon>
    </lineage>
</organism>
<dbReference type="OrthoDB" id="1300828at2759"/>
<name>A0A1S3Z5K3_TOBAC</name>
<gene>
    <name evidence="1" type="primary">LOC107783230</name>
</gene>
<dbReference type="KEGG" id="nta:107783230"/>
<evidence type="ECO:0000313" key="1">
    <source>
        <dbReference type="RefSeq" id="XP_016459683.1"/>
    </source>
</evidence>
<dbReference type="PaxDb" id="4097-A0A1S3Z5K3"/>